<dbReference type="InterPro" id="IPR000524">
    <property type="entry name" value="Tscrpt_reg_HTH_GntR"/>
</dbReference>
<feature type="region of interest" description="Disordered" evidence="4">
    <location>
        <begin position="219"/>
        <end position="253"/>
    </location>
</feature>
<dbReference type="GO" id="GO:0003700">
    <property type="term" value="F:DNA-binding transcription factor activity"/>
    <property type="evidence" value="ECO:0007669"/>
    <property type="project" value="InterPro"/>
</dbReference>
<protein>
    <submittedName>
        <fullName evidence="6">GntR family transcriptional regulator</fullName>
    </submittedName>
</protein>
<gene>
    <name evidence="6" type="ORF">H1R19_00060</name>
</gene>
<dbReference type="SUPFAM" id="SSF48008">
    <property type="entry name" value="GntR ligand-binding domain-like"/>
    <property type="match status" value="1"/>
</dbReference>
<evidence type="ECO:0000256" key="4">
    <source>
        <dbReference type="SAM" id="MobiDB-lite"/>
    </source>
</evidence>
<dbReference type="InterPro" id="IPR011711">
    <property type="entry name" value="GntR_C"/>
</dbReference>
<dbReference type="Gene3D" id="1.10.10.10">
    <property type="entry name" value="Winged helix-like DNA-binding domain superfamily/Winged helix DNA-binding domain"/>
    <property type="match status" value="1"/>
</dbReference>
<dbReference type="Proteomes" id="UP000515663">
    <property type="component" value="Chromosome"/>
</dbReference>
<organism evidence="6 7">
    <name type="scientific">Gordonia jinghuaiqii</name>
    <dbReference type="NCBI Taxonomy" id="2758710"/>
    <lineage>
        <taxon>Bacteria</taxon>
        <taxon>Bacillati</taxon>
        <taxon>Actinomycetota</taxon>
        <taxon>Actinomycetes</taxon>
        <taxon>Mycobacteriales</taxon>
        <taxon>Gordoniaceae</taxon>
        <taxon>Gordonia</taxon>
    </lineage>
</organism>
<dbReference type="RefSeq" id="WP_188330612.1">
    <property type="nucleotide sequence ID" value="NZ_CP059491.1"/>
</dbReference>
<dbReference type="SUPFAM" id="SSF46785">
    <property type="entry name" value="Winged helix' DNA-binding domain"/>
    <property type="match status" value="1"/>
</dbReference>
<evidence type="ECO:0000313" key="7">
    <source>
        <dbReference type="Proteomes" id="UP000515663"/>
    </source>
</evidence>
<dbReference type="PANTHER" id="PTHR43537">
    <property type="entry name" value="TRANSCRIPTIONAL REGULATOR, GNTR FAMILY"/>
    <property type="match status" value="1"/>
</dbReference>
<dbReference type="Pfam" id="PF07729">
    <property type="entry name" value="FCD"/>
    <property type="match status" value="1"/>
</dbReference>
<evidence type="ECO:0000256" key="2">
    <source>
        <dbReference type="ARBA" id="ARBA00023125"/>
    </source>
</evidence>
<dbReference type="SMART" id="SM00895">
    <property type="entry name" value="FCD"/>
    <property type="match status" value="1"/>
</dbReference>
<evidence type="ECO:0000313" key="6">
    <source>
        <dbReference type="EMBL" id="QMT01657.1"/>
    </source>
</evidence>
<dbReference type="Pfam" id="PF00392">
    <property type="entry name" value="GntR"/>
    <property type="match status" value="1"/>
</dbReference>
<dbReference type="InterPro" id="IPR008920">
    <property type="entry name" value="TF_FadR/GntR_C"/>
</dbReference>
<keyword evidence="1" id="KW-0805">Transcription regulation</keyword>
<reference evidence="7" key="1">
    <citation type="submission" date="2020-07" db="EMBL/GenBank/DDBJ databases">
        <title>novel species isolated from the respiratory tract of Marmot.</title>
        <authorList>
            <person name="Zhang G."/>
        </authorList>
    </citation>
    <scope>NUCLEOTIDE SEQUENCE [LARGE SCALE GENOMIC DNA]</scope>
    <source>
        <strain evidence="7">686</strain>
    </source>
</reference>
<evidence type="ECO:0000259" key="5">
    <source>
        <dbReference type="PROSITE" id="PS50949"/>
    </source>
</evidence>
<dbReference type="InterPro" id="IPR036388">
    <property type="entry name" value="WH-like_DNA-bd_sf"/>
</dbReference>
<dbReference type="SMART" id="SM00345">
    <property type="entry name" value="HTH_GNTR"/>
    <property type="match status" value="1"/>
</dbReference>
<dbReference type="CDD" id="cd07377">
    <property type="entry name" value="WHTH_GntR"/>
    <property type="match status" value="1"/>
</dbReference>
<feature type="domain" description="HTH gntR-type" evidence="5">
    <location>
        <begin position="10"/>
        <end position="77"/>
    </location>
</feature>
<dbReference type="Gene3D" id="1.20.120.530">
    <property type="entry name" value="GntR ligand-binding domain-like"/>
    <property type="match status" value="1"/>
</dbReference>
<accession>A0A7D7LTE8</accession>
<dbReference type="KEGG" id="gji:H1R19_00060"/>
<name>A0A7D7LTE8_9ACTN</name>
<feature type="compositionally biased region" description="Polar residues" evidence="4">
    <location>
        <begin position="228"/>
        <end position="241"/>
    </location>
</feature>
<evidence type="ECO:0000256" key="1">
    <source>
        <dbReference type="ARBA" id="ARBA00023015"/>
    </source>
</evidence>
<sequence>MTQINAPLPQSRTAYVLERLRADIESGVINPGDQIRQTAIAKRYGVSPTPVREALRILAGDGAIEYTSHRGATVRDFTPQMAQDLYRMRAELEGLACEIAVERMTDEGYEEIVRANDALVSATAAGDDPARLSLLNQQLHFAIYANASTVVADSVRHLWERFSPSITLWRVKSFSAALDKDHDEILAAIGRRDAAAARTAMRDHVLHAWELRQTNTDLRAEGPDHAQGSGNAGPTGNTEASAGTAPAVAEPGR</sequence>
<dbReference type="GO" id="GO:0003677">
    <property type="term" value="F:DNA binding"/>
    <property type="evidence" value="ECO:0007669"/>
    <property type="project" value="UniProtKB-KW"/>
</dbReference>
<keyword evidence="7" id="KW-1185">Reference proteome</keyword>
<evidence type="ECO:0000256" key="3">
    <source>
        <dbReference type="ARBA" id="ARBA00023163"/>
    </source>
</evidence>
<dbReference type="PANTHER" id="PTHR43537:SF24">
    <property type="entry name" value="GLUCONATE OPERON TRANSCRIPTIONAL REPRESSOR"/>
    <property type="match status" value="1"/>
</dbReference>
<dbReference type="PROSITE" id="PS50949">
    <property type="entry name" value="HTH_GNTR"/>
    <property type="match status" value="1"/>
</dbReference>
<dbReference type="EMBL" id="CP059491">
    <property type="protein sequence ID" value="QMT01657.1"/>
    <property type="molecule type" value="Genomic_DNA"/>
</dbReference>
<keyword evidence="3" id="KW-0804">Transcription</keyword>
<keyword evidence="2" id="KW-0238">DNA-binding</keyword>
<proteinExistence type="predicted"/>
<dbReference type="AlphaFoldDB" id="A0A7D7LTE8"/>
<dbReference type="InterPro" id="IPR036390">
    <property type="entry name" value="WH_DNA-bd_sf"/>
</dbReference>